<dbReference type="Proteomes" id="UP001489004">
    <property type="component" value="Unassembled WGS sequence"/>
</dbReference>
<name>A0AAW1PNV7_9CHLO</name>
<organism evidence="2 3">
    <name type="scientific">[Myrmecia] bisecta</name>
    <dbReference type="NCBI Taxonomy" id="41462"/>
    <lineage>
        <taxon>Eukaryota</taxon>
        <taxon>Viridiplantae</taxon>
        <taxon>Chlorophyta</taxon>
        <taxon>core chlorophytes</taxon>
        <taxon>Trebouxiophyceae</taxon>
        <taxon>Trebouxiales</taxon>
        <taxon>Trebouxiaceae</taxon>
        <taxon>Myrmecia</taxon>
    </lineage>
</organism>
<proteinExistence type="predicted"/>
<comment type="caution">
    <text evidence="2">The sequence shown here is derived from an EMBL/GenBank/DDBJ whole genome shotgun (WGS) entry which is preliminary data.</text>
</comment>
<protein>
    <submittedName>
        <fullName evidence="2">Uncharacterized protein</fullName>
    </submittedName>
</protein>
<feature type="compositionally biased region" description="Gly residues" evidence="1">
    <location>
        <begin position="87"/>
        <end position="101"/>
    </location>
</feature>
<accession>A0AAW1PNV7</accession>
<evidence type="ECO:0000313" key="3">
    <source>
        <dbReference type="Proteomes" id="UP001489004"/>
    </source>
</evidence>
<feature type="region of interest" description="Disordered" evidence="1">
    <location>
        <begin position="86"/>
        <end position="132"/>
    </location>
</feature>
<gene>
    <name evidence="2" type="ORF">WJX72_005950</name>
</gene>
<sequence length="162" mass="16945">MARTAGGGEAEGHLAQVCMATAAASSGWHPPIITGVSHLNGVQAYGRSQHVAPNAVSVQVWASFAAAKKLMLQMLMARTQDGFILRGAGGSDGGQECGPEGGQASVGHAGRERAEDAPDDNSSGNPETSVEDLSKLKLSEFVASRDQVNAMWRAKDVRIPRY</sequence>
<keyword evidence="3" id="KW-1185">Reference proteome</keyword>
<dbReference type="EMBL" id="JALJOR010000010">
    <property type="protein sequence ID" value="KAK9810166.1"/>
    <property type="molecule type" value="Genomic_DNA"/>
</dbReference>
<evidence type="ECO:0000256" key="1">
    <source>
        <dbReference type="SAM" id="MobiDB-lite"/>
    </source>
</evidence>
<dbReference type="AlphaFoldDB" id="A0AAW1PNV7"/>
<reference evidence="2 3" key="1">
    <citation type="journal article" date="2024" name="Nat. Commun.">
        <title>Phylogenomics reveals the evolutionary origins of lichenization in chlorophyte algae.</title>
        <authorList>
            <person name="Puginier C."/>
            <person name="Libourel C."/>
            <person name="Otte J."/>
            <person name="Skaloud P."/>
            <person name="Haon M."/>
            <person name="Grisel S."/>
            <person name="Petersen M."/>
            <person name="Berrin J.G."/>
            <person name="Delaux P.M."/>
            <person name="Dal Grande F."/>
            <person name="Keller J."/>
        </authorList>
    </citation>
    <scope>NUCLEOTIDE SEQUENCE [LARGE SCALE GENOMIC DNA]</scope>
    <source>
        <strain evidence="2 3">SAG 2043</strain>
    </source>
</reference>
<evidence type="ECO:0000313" key="2">
    <source>
        <dbReference type="EMBL" id="KAK9810166.1"/>
    </source>
</evidence>